<dbReference type="InterPro" id="IPR036250">
    <property type="entry name" value="AcylCo_DH-like_C"/>
</dbReference>
<protein>
    <submittedName>
        <fullName evidence="10">Acyl-CoA dehydrogenase family protein</fullName>
    </submittedName>
</protein>
<dbReference type="RefSeq" id="WP_248825829.1">
    <property type="nucleotide sequence ID" value="NZ_JALKFT010000019.1"/>
</dbReference>
<dbReference type="PANTHER" id="PTHR43292">
    <property type="entry name" value="ACYL-COA DEHYDROGENASE"/>
    <property type="match status" value="1"/>
</dbReference>
<evidence type="ECO:0000256" key="5">
    <source>
        <dbReference type="ARBA" id="ARBA00023002"/>
    </source>
</evidence>
<dbReference type="Gene3D" id="1.10.540.10">
    <property type="entry name" value="Acyl-CoA dehydrogenase/oxidase, N-terminal domain"/>
    <property type="match status" value="1"/>
</dbReference>
<feature type="domain" description="Acyl-CoA oxidase/dehydrogenase middle" evidence="8">
    <location>
        <begin position="129"/>
        <end position="223"/>
    </location>
</feature>
<dbReference type="Pfam" id="PF00441">
    <property type="entry name" value="Acyl-CoA_dh_1"/>
    <property type="match status" value="1"/>
</dbReference>
<dbReference type="InterPro" id="IPR009075">
    <property type="entry name" value="AcylCo_DH/oxidase_C"/>
</dbReference>
<evidence type="ECO:0000256" key="4">
    <source>
        <dbReference type="ARBA" id="ARBA00022827"/>
    </source>
</evidence>
<name>A0ABT0K2T8_9ACTN</name>
<proteinExistence type="inferred from homology"/>
<gene>
    <name evidence="10" type="ORF">MXD59_17815</name>
</gene>
<keyword evidence="11" id="KW-1185">Reference proteome</keyword>
<organism evidence="10 11">
    <name type="scientific">Frankia umida</name>
    <dbReference type="NCBI Taxonomy" id="573489"/>
    <lineage>
        <taxon>Bacteria</taxon>
        <taxon>Bacillati</taxon>
        <taxon>Actinomycetota</taxon>
        <taxon>Actinomycetes</taxon>
        <taxon>Frankiales</taxon>
        <taxon>Frankiaceae</taxon>
        <taxon>Frankia</taxon>
    </lineage>
</organism>
<accession>A0ABT0K2T8</accession>
<evidence type="ECO:0000259" key="9">
    <source>
        <dbReference type="Pfam" id="PF02771"/>
    </source>
</evidence>
<keyword evidence="5 6" id="KW-0560">Oxidoreductase</keyword>
<dbReference type="SUPFAM" id="SSF47203">
    <property type="entry name" value="Acyl-CoA dehydrogenase C-terminal domain-like"/>
    <property type="match status" value="1"/>
</dbReference>
<dbReference type="InterPro" id="IPR013786">
    <property type="entry name" value="AcylCoA_DH/ox_N"/>
</dbReference>
<dbReference type="InterPro" id="IPR006091">
    <property type="entry name" value="Acyl-CoA_Oxase/DH_mid-dom"/>
</dbReference>
<evidence type="ECO:0000256" key="2">
    <source>
        <dbReference type="ARBA" id="ARBA00009347"/>
    </source>
</evidence>
<dbReference type="InterPro" id="IPR052161">
    <property type="entry name" value="Mycobact_Acyl-CoA_DH"/>
</dbReference>
<comment type="cofactor">
    <cofactor evidence="1 6">
        <name>FAD</name>
        <dbReference type="ChEBI" id="CHEBI:57692"/>
    </cofactor>
</comment>
<reference evidence="10 11" key="1">
    <citation type="submission" date="2022-04" db="EMBL/GenBank/DDBJ databases">
        <title>Genome diversity in the genus Frankia.</title>
        <authorList>
            <person name="Carlos-Shanley C."/>
            <person name="Hahn D."/>
        </authorList>
    </citation>
    <scope>NUCLEOTIDE SEQUENCE [LARGE SCALE GENOMIC DNA]</scope>
    <source>
        <strain evidence="10 11">Ag45/Mut15</strain>
    </source>
</reference>
<dbReference type="Proteomes" id="UP001201873">
    <property type="component" value="Unassembled WGS sequence"/>
</dbReference>
<feature type="domain" description="Acyl-CoA dehydrogenase/oxidase C-terminal" evidence="7">
    <location>
        <begin position="235"/>
        <end position="389"/>
    </location>
</feature>
<evidence type="ECO:0000256" key="3">
    <source>
        <dbReference type="ARBA" id="ARBA00022630"/>
    </source>
</evidence>
<evidence type="ECO:0000259" key="8">
    <source>
        <dbReference type="Pfam" id="PF02770"/>
    </source>
</evidence>
<dbReference type="Gene3D" id="2.40.110.10">
    <property type="entry name" value="Butyryl-CoA Dehydrogenase, subunit A, domain 2"/>
    <property type="match status" value="1"/>
</dbReference>
<keyword evidence="4 6" id="KW-0274">FAD</keyword>
<dbReference type="Pfam" id="PF02770">
    <property type="entry name" value="Acyl-CoA_dh_M"/>
    <property type="match status" value="1"/>
</dbReference>
<evidence type="ECO:0000313" key="10">
    <source>
        <dbReference type="EMBL" id="MCK9877608.1"/>
    </source>
</evidence>
<comment type="similarity">
    <text evidence="2 6">Belongs to the acyl-CoA dehydrogenase family.</text>
</comment>
<comment type="caution">
    <text evidence="10">The sequence shown here is derived from an EMBL/GenBank/DDBJ whole genome shotgun (WGS) entry which is preliminary data.</text>
</comment>
<keyword evidence="3 6" id="KW-0285">Flavoprotein</keyword>
<evidence type="ECO:0000256" key="1">
    <source>
        <dbReference type="ARBA" id="ARBA00001974"/>
    </source>
</evidence>
<dbReference type="Pfam" id="PF02771">
    <property type="entry name" value="Acyl-CoA_dh_N"/>
    <property type="match status" value="1"/>
</dbReference>
<evidence type="ECO:0000259" key="7">
    <source>
        <dbReference type="Pfam" id="PF00441"/>
    </source>
</evidence>
<dbReference type="PANTHER" id="PTHR43292:SF3">
    <property type="entry name" value="ACYL-COA DEHYDROGENASE FADE29"/>
    <property type="match status" value="1"/>
</dbReference>
<feature type="domain" description="Acyl-CoA dehydrogenase/oxidase N-terminal" evidence="9">
    <location>
        <begin position="8"/>
        <end position="124"/>
    </location>
</feature>
<evidence type="ECO:0000313" key="11">
    <source>
        <dbReference type="Proteomes" id="UP001201873"/>
    </source>
</evidence>
<dbReference type="Gene3D" id="1.20.140.10">
    <property type="entry name" value="Butyryl-CoA Dehydrogenase, subunit A, domain 3"/>
    <property type="match status" value="1"/>
</dbReference>
<evidence type="ECO:0000256" key="6">
    <source>
        <dbReference type="RuleBase" id="RU362125"/>
    </source>
</evidence>
<dbReference type="SUPFAM" id="SSF56645">
    <property type="entry name" value="Acyl-CoA dehydrogenase NM domain-like"/>
    <property type="match status" value="1"/>
</dbReference>
<sequence length="397" mass="43717">MDLTYPPEVADFRRDLRDWLAAELPAAWAAPGFWTTLGEDESFDLRRGWERRKALAGFGGIDWPTEYGGRGGSPTMAALADAELARARAPRSVNPLGLTFLAPTVMAVGTPEQKAGILAPMLRNDVIWCQGFSEPESGSDLGSVRTRGERDGDDFLVHGQKVWTTSARHADRMFALVRTDPAASRHRGLSLLLIDLRSPGVEVRPIRQLSGISEFGEVFFTDVRVPAADCVGGLGNGWATAMLLLSFERGASAMGQYTDFRRAYDQIVEVARALGRDRDPSVRQSLARRLVELECLRYHALHVLTEVERGRDLGFASSVTKLQWSQAYQGLFDTFDEVLGADVGLDHPLGEFGGLDLTALRRESFWTRSVTIWGGSSQIQRSIVAERVLGLPNTRLA</sequence>
<dbReference type="InterPro" id="IPR046373">
    <property type="entry name" value="Acyl-CoA_Oxase/DH_mid-dom_sf"/>
</dbReference>
<dbReference type="EMBL" id="JALKFT010000019">
    <property type="protein sequence ID" value="MCK9877608.1"/>
    <property type="molecule type" value="Genomic_DNA"/>
</dbReference>
<dbReference type="InterPro" id="IPR009100">
    <property type="entry name" value="AcylCoA_DH/oxidase_NM_dom_sf"/>
</dbReference>
<dbReference type="InterPro" id="IPR037069">
    <property type="entry name" value="AcylCoA_DH/ox_N_sf"/>
</dbReference>